<dbReference type="RefSeq" id="WP_006716078.1">
    <property type="nucleotide sequence ID" value="NZ_CP007032.1"/>
</dbReference>
<organism evidence="3 4">
    <name type="scientific">Desulfitobacterium metallireducens DSM 15288</name>
    <dbReference type="NCBI Taxonomy" id="871968"/>
    <lineage>
        <taxon>Bacteria</taxon>
        <taxon>Bacillati</taxon>
        <taxon>Bacillota</taxon>
        <taxon>Clostridia</taxon>
        <taxon>Eubacteriales</taxon>
        <taxon>Desulfitobacteriaceae</taxon>
        <taxon>Desulfitobacterium</taxon>
    </lineage>
</organism>
<dbReference type="EMBL" id="CP007032">
    <property type="protein sequence ID" value="AHF07391.1"/>
    <property type="molecule type" value="Genomic_DNA"/>
</dbReference>
<dbReference type="InterPro" id="IPR029063">
    <property type="entry name" value="SAM-dependent_MTases_sf"/>
</dbReference>
<sequence>MLNSKGFDNWAGEYDESISKLSEGYPFEGYYEVLSFVSRCVDLSKGTRILDIGVGTGLLTKELYNKGVGVYGIDFSPKMLELARRNMPNGQFLCHDFTNGLPIELKKMKFNYIISSYAIHHLDDNKKIDFIAQLKDSLEENGNIIIADIAFQTKDDMKQCKDNTKGWDEDEIYIVADEIMEKMRKKMLNATYTQISSCAGVLEIV</sequence>
<protein>
    <submittedName>
        <fullName evidence="3">SAM-dependent methyltransferase</fullName>
    </submittedName>
</protein>
<dbReference type="InterPro" id="IPR041698">
    <property type="entry name" value="Methyltransf_25"/>
</dbReference>
<keyword evidence="1 3" id="KW-0808">Transferase</keyword>
<evidence type="ECO:0000256" key="1">
    <source>
        <dbReference type="ARBA" id="ARBA00022679"/>
    </source>
</evidence>
<evidence type="ECO:0000313" key="4">
    <source>
        <dbReference type="Proteomes" id="UP000010847"/>
    </source>
</evidence>
<dbReference type="AlphaFoldDB" id="W0EE92"/>
<dbReference type="KEGG" id="dmt:DESME_10380"/>
<proteinExistence type="predicted"/>
<evidence type="ECO:0000259" key="2">
    <source>
        <dbReference type="Pfam" id="PF13649"/>
    </source>
</evidence>
<dbReference type="OrthoDB" id="7365827at2"/>
<dbReference type="Gene3D" id="3.40.50.150">
    <property type="entry name" value="Vaccinia Virus protein VP39"/>
    <property type="match status" value="1"/>
</dbReference>
<dbReference type="GO" id="GO:0032259">
    <property type="term" value="P:methylation"/>
    <property type="evidence" value="ECO:0007669"/>
    <property type="project" value="UniProtKB-KW"/>
</dbReference>
<reference evidence="3 4" key="1">
    <citation type="submission" date="2013-12" db="EMBL/GenBank/DDBJ databases">
        <authorList>
            <consortium name="DOE Joint Genome Institute"/>
            <person name="Smidt H."/>
            <person name="Huntemann M."/>
            <person name="Han J."/>
            <person name="Chen A."/>
            <person name="Kyrpides N."/>
            <person name="Mavromatis K."/>
            <person name="Markowitz V."/>
            <person name="Palaniappan K."/>
            <person name="Ivanova N."/>
            <person name="Schaumberg A."/>
            <person name="Pati A."/>
            <person name="Liolios K."/>
            <person name="Nordberg H.P."/>
            <person name="Cantor M.N."/>
            <person name="Hua S.X."/>
            <person name="Woyke T."/>
        </authorList>
    </citation>
    <scope>NUCLEOTIDE SEQUENCE [LARGE SCALE GENOMIC DNA]</scope>
    <source>
        <strain evidence="4">DSM 15288</strain>
    </source>
</reference>
<dbReference type="GO" id="GO:0008168">
    <property type="term" value="F:methyltransferase activity"/>
    <property type="evidence" value="ECO:0007669"/>
    <property type="project" value="UniProtKB-KW"/>
</dbReference>
<name>W0EE92_9FIRM</name>
<feature type="domain" description="Methyltransferase" evidence="2">
    <location>
        <begin position="49"/>
        <end position="142"/>
    </location>
</feature>
<keyword evidence="4" id="KW-1185">Reference proteome</keyword>
<keyword evidence="3" id="KW-0489">Methyltransferase</keyword>
<dbReference type="STRING" id="871968.DESME_10380"/>
<dbReference type="CDD" id="cd02440">
    <property type="entry name" value="AdoMet_MTases"/>
    <property type="match status" value="1"/>
</dbReference>
<dbReference type="eggNOG" id="COG2226">
    <property type="taxonomic scope" value="Bacteria"/>
</dbReference>
<accession>W0EE92</accession>
<dbReference type="Proteomes" id="UP000010847">
    <property type="component" value="Chromosome"/>
</dbReference>
<gene>
    <name evidence="3" type="ORF">DESME_10380</name>
</gene>
<dbReference type="SUPFAM" id="SSF53335">
    <property type="entry name" value="S-adenosyl-L-methionine-dependent methyltransferases"/>
    <property type="match status" value="1"/>
</dbReference>
<dbReference type="HOGENOM" id="CLU_111961_0_0_9"/>
<dbReference type="PANTHER" id="PTHR43861">
    <property type="entry name" value="TRANS-ACONITATE 2-METHYLTRANSFERASE-RELATED"/>
    <property type="match status" value="1"/>
</dbReference>
<dbReference type="Pfam" id="PF13649">
    <property type="entry name" value="Methyltransf_25"/>
    <property type="match status" value="1"/>
</dbReference>
<evidence type="ECO:0000313" key="3">
    <source>
        <dbReference type="EMBL" id="AHF07391.1"/>
    </source>
</evidence>